<evidence type="ECO:0000256" key="4">
    <source>
        <dbReference type="SAM" id="SignalP"/>
    </source>
</evidence>
<dbReference type="GO" id="GO:0006508">
    <property type="term" value="P:proteolysis"/>
    <property type="evidence" value="ECO:0007669"/>
    <property type="project" value="UniProtKB-KW"/>
</dbReference>
<dbReference type="FunCoup" id="A0A1W0VYU5">
    <property type="interactions" value="16"/>
</dbReference>
<keyword evidence="7" id="KW-1185">Reference proteome</keyword>
<dbReference type="AlphaFoldDB" id="A0A1W0VYU5"/>
<dbReference type="Gene3D" id="3.40.395.10">
    <property type="entry name" value="Adenoviral Proteinase, Chain A"/>
    <property type="match status" value="1"/>
</dbReference>
<dbReference type="GO" id="GO:0008234">
    <property type="term" value="F:cysteine-type peptidase activity"/>
    <property type="evidence" value="ECO:0007669"/>
    <property type="project" value="InterPro"/>
</dbReference>
<dbReference type="eggNOG" id="KOG0778">
    <property type="taxonomic scope" value="Eukaryota"/>
</dbReference>
<gene>
    <name evidence="6" type="ORF">SORBI_3003G250280</name>
</gene>
<dbReference type="InParanoid" id="A0A1W0VYU5"/>
<dbReference type="STRING" id="4558.A0A1W0VYU5"/>
<feature type="chain" id="PRO_5012212915" description="Ubiquitin-like protease family profile domain-containing protein" evidence="4">
    <location>
        <begin position="21"/>
        <end position="614"/>
    </location>
</feature>
<proteinExistence type="inferred from homology"/>
<dbReference type="Pfam" id="PF02902">
    <property type="entry name" value="Peptidase_C48"/>
    <property type="match status" value="1"/>
</dbReference>
<dbReference type="Gramene" id="OQU87299">
    <property type="protein sequence ID" value="OQU87299"/>
    <property type="gene ID" value="SORBI_3003G250280"/>
</dbReference>
<evidence type="ECO:0000256" key="2">
    <source>
        <dbReference type="ARBA" id="ARBA00022670"/>
    </source>
</evidence>
<dbReference type="Proteomes" id="UP000000768">
    <property type="component" value="Chromosome 3"/>
</dbReference>
<dbReference type="InterPro" id="IPR003653">
    <property type="entry name" value="Peptidase_C48_C"/>
</dbReference>
<keyword evidence="2" id="KW-0645">Protease</keyword>
<organism evidence="6 7">
    <name type="scientific">Sorghum bicolor</name>
    <name type="common">Sorghum</name>
    <name type="synonym">Sorghum vulgare</name>
    <dbReference type="NCBI Taxonomy" id="4558"/>
    <lineage>
        <taxon>Eukaryota</taxon>
        <taxon>Viridiplantae</taxon>
        <taxon>Streptophyta</taxon>
        <taxon>Embryophyta</taxon>
        <taxon>Tracheophyta</taxon>
        <taxon>Spermatophyta</taxon>
        <taxon>Magnoliopsida</taxon>
        <taxon>Liliopsida</taxon>
        <taxon>Poales</taxon>
        <taxon>Poaceae</taxon>
        <taxon>PACMAD clade</taxon>
        <taxon>Panicoideae</taxon>
        <taxon>Andropogonodae</taxon>
        <taxon>Andropogoneae</taxon>
        <taxon>Sorghinae</taxon>
        <taxon>Sorghum</taxon>
    </lineage>
</organism>
<evidence type="ECO:0000313" key="7">
    <source>
        <dbReference type="Proteomes" id="UP000000768"/>
    </source>
</evidence>
<sequence>MFICFMVVALSSFLCPNTNIVPSPKYFGVFQDIDHIKDFNWCGFVLDWLLDHIKAFNRGKNDRLKRCQGLGGCLYYLVVVYLDHIDFSQRQVDDSIPRISVWKHDMIKFYSNLDLKSPGVYGYRPLIEFERTCYYKSVHVASVSCVDDLDVVFFEKMESVSGCKLPFALKMKIARLIEEHSFNCGLSLKLDVKSLGNVSKEFQVMFAKMMKHMCSIDVITKDLVLEIMKAIAETDPNVDDSGVSVYDSTSQRVGVVGSGSAPEQVDVRYAKDSSPVICTGSRPFAESVRVQIKKSEAMYNNKFAKSDISMHTPAVPFGNTHGFPADSSIDTHSLATRSDFKVRSSSTGGKIPIHGPRRLVCPSRGLIDDFVITGDKFKVSKSEIANYKAMCGLAKSRSSNLDALYFGGVRVTYWSLGESMKPGGKVNNFVVAAFCYHLFCRPDGHPDISKRHYFFSNISLYFPTFYEDHWFVFVVDIKDRKFVFLDSFYSEVHSYQKYVREKMIPEFQFWWDKFVKRDMNFKDYGVLYPSVPKQSPENKYVFVPYFCCLFYVDSGIYTMMFLEHWTSPRSSLFTLFSSNDIGNIRIKLANEMLFNPRNTGNKNPVISYDPRWFF</sequence>
<dbReference type="InterPro" id="IPR038765">
    <property type="entry name" value="Papain-like_cys_pep_sf"/>
</dbReference>
<keyword evidence="4" id="KW-0732">Signal</keyword>
<evidence type="ECO:0000256" key="1">
    <source>
        <dbReference type="ARBA" id="ARBA00005234"/>
    </source>
</evidence>
<dbReference type="EMBL" id="CM000762">
    <property type="protein sequence ID" value="OQU87299.1"/>
    <property type="molecule type" value="Genomic_DNA"/>
</dbReference>
<reference evidence="6 7" key="1">
    <citation type="journal article" date="2009" name="Nature">
        <title>The Sorghum bicolor genome and the diversification of grasses.</title>
        <authorList>
            <person name="Paterson A.H."/>
            <person name="Bowers J.E."/>
            <person name="Bruggmann R."/>
            <person name="Dubchak I."/>
            <person name="Grimwood J."/>
            <person name="Gundlach H."/>
            <person name="Haberer G."/>
            <person name="Hellsten U."/>
            <person name="Mitros T."/>
            <person name="Poliakov A."/>
            <person name="Schmutz J."/>
            <person name="Spannagl M."/>
            <person name="Tang H."/>
            <person name="Wang X."/>
            <person name="Wicker T."/>
            <person name="Bharti A.K."/>
            <person name="Chapman J."/>
            <person name="Feltus F.A."/>
            <person name="Gowik U."/>
            <person name="Grigoriev I.V."/>
            <person name="Lyons E."/>
            <person name="Maher C.A."/>
            <person name="Martis M."/>
            <person name="Narechania A."/>
            <person name="Otillar R.P."/>
            <person name="Penning B.W."/>
            <person name="Salamov A.A."/>
            <person name="Wang Y."/>
            <person name="Zhang L."/>
            <person name="Carpita N.C."/>
            <person name="Freeling M."/>
            <person name="Gingle A.R."/>
            <person name="Hash C.T."/>
            <person name="Keller B."/>
            <person name="Klein P."/>
            <person name="Kresovich S."/>
            <person name="McCann M.C."/>
            <person name="Ming R."/>
            <person name="Peterson D.G."/>
            <person name="Mehboob-ur-Rahman"/>
            <person name="Ware D."/>
            <person name="Westhoff P."/>
            <person name="Mayer K.F."/>
            <person name="Messing J."/>
            <person name="Rokhsar D.S."/>
        </authorList>
    </citation>
    <scope>NUCLEOTIDE SEQUENCE [LARGE SCALE GENOMIC DNA]</scope>
    <source>
        <strain evidence="7">cv. BTx623</strain>
    </source>
</reference>
<name>A0A1W0VYU5_SORBI</name>
<dbReference type="PANTHER" id="PTHR34835">
    <property type="entry name" value="OS07G0283600 PROTEIN-RELATED"/>
    <property type="match status" value="1"/>
</dbReference>
<reference evidence="7" key="2">
    <citation type="journal article" date="2018" name="Plant J.">
        <title>The Sorghum bicolor reference genome: improved assembly, gene annotations, a transcriptome atlas, and signatures of genome organization.</title>
        <authorList>
            <person name="McCormick R.F."/>
            <person name="Truong S.K."/>
            <person name="Sreedasyam A."/>
            <person name="Jenkins J."/>
            <person name="Shu S."/>
            <person name="Sims D."/>
            <person name="Kennedy M."/>
            <person name="Amirebrahimi M."/>
            <person name="Weers B.D."/>
            <person name="McKinley B."/>
            <person name="Mattison A."/>
            <person name="Morishige D.T."/>
            <person name="Grimwood J."/>
            <person name="Schmutz J."/>
            <person name="Mullet J.E."/>
        </authorList>
    </citation>
    <scope>NUCLEOTIDE SEQUENCE [LARGE SCALE GENOMIC DNA]</scope>
    <source>
        <strain evidence="7">cv. BTx623</strain>
    </source>
</reference>
<keyword evidence="3" id="KW-0378">Hydrolase</keyword>
<comment type="similarity">
    <text evidence="1">Belongs to the peptidase C48 family.</text>
</comment>
<dbReference type="PANTHER" id="PTHR34835:SF60">
    <property type="entry name" value="OS10G0490300 PROTEIN"/>
    <property type="match status" value="1"/>
</dbReference>
<evidence type="ECO:0000256" key="3">
    <source>
        <dbReference type="ARBA" id="ARBA00022801"/>
    </source>
</evidence>
<accession>A0A1W0VYU5</accession>
<evidence type="ECO:0000259" key="5">
    <source>
        <dbReference type="Pfam" id="PF02902"/>
    </source>
</evidence>
<protein>
    <recommendedName>
        <fullName evidence="5">Ubiquitin-like protease family profile domain-containing protein</fullName>
    </recommendedName>
</protein>
<feature type="domain" description="Ubiquitin-like protease family profile" evidence="5">
    <location>
        <begin position="451"/>
        <end position="592"/>
    </location>
</feature>
<evidence type="ECO:0000313" key="6">
    <source>
        <dbReference type="EMBL" id="OQU87299.1"/>
    </source>
</evidence>
<dbReference type="SUPFAM" id="SSF54001">
    <property type="entry name" value="Cysteine proteinases"/>
    <property type="match status" value="1"/>
</dbReference>
<feature type="signal peptide" evidence="4">
    <location>
        <begin position="1"/>
        <end position="20"/>
    </location>
</feature>